<dbReference type="GO" id="GO:0032153">
    <property type="term" value="C:cell division site"/>
    <property type="evidence" value="ECO:0007669"/>
    <property type="project" value="TreeGrafter"/>
</dbReference>
<dbReference type="PROSITE" id="PS00428">
    <property type="entry name" value="FTSW_RODA_SPOVE"/>
    <property type="match status" value="1"/>
</dbReference>
<keyword evidence="7" id="KW-0573">Peptidoglycan synthesis</keyword>
<dbReference type="InterPro" id="IPR018365">
    <property type="entry name" value="Cell_cycle_FtsW-rel_CS"/>
</dbReference>
<dbReference type="GO" id="GO:0051301">
    <property type="term" value="P:cell division"/>
    <property type="evidence" value="ECO:0007669"/>
    <property type="project" value="InterPro"/>
</dbReference>
<evidence type="ECO:0000256" key="10">
    <source>
        <dbReference type="ARBA" id="ARBA00023316"/>
    </source>
</evidence>
<keyword evidence="8 11" id="KW-1133">Transmembrane helix</keyword>
<dbReference type="GO" id="GO:0015648">
    <property type="term" value="F:lipid-linked peptidoglycan transporter activity"/>
    <property type="evidence" value="ECO:0007669"/>
    <property type="project" value="TreeGrafter"/>
</dbReference>
<sequence length="359" mass="40715">MTKQLFRVDWIIFTAIFGLLIFDLLIIRSIAPGLFLQQLTYVLIGIGLFFLFSRIDWRIYPKFSWFFYFGSLIFLGITLLFGTITRGAIRWIQIGSLTIQPSELVKPFLILFFAWFFSEGEELTLKKIFLGGLLLILPAFLIFTQPDLGSSLVVILIWLGIILAAGISWRWLVSGFGFFVIVLPLIWQFLKDYQRQRIYTFINPFADPLKSGYNIIQSIIAIGSGQFFGRGLGRGTQSHLRFLPERHSDFIFASLAEELGFLGALILLSFFAILLWRILTIARKTEDRFGMLICLGIFTMIFSQIFINIGMNLGLLPITGITLPLISSGGSSLVAVLISLGIIENMAGFIKKNEVKYLR</sequence>
<evidence type="ECO:0000256" key="7">
    <source>
        <dbReference type="ARBA" id="ARBA00022984"/>
    </source>
</evidence>
<evidence type="ECO:0000313" key="12">
    <source>
        <dbReference type="EMBL" id="PJC28225.1"/>
    </source>
</evidence>
<proteinExistence type="predicted"/>
<evidence type="ECO:0000256" key="8">
    <source>
        <dbReference type="ARBA" id="ARBA00022989"/>
    </source>
</evidence>
<keyword evidence="6" id="KW-0133">Cell shape</keyword>
<keyword evidence="4" id="KW-0808">Transferase</keyword>
<dbReference type="PANTHER" id="PTHR30474">
    <property type="entry name" value="CELL CYCLE PROTEIN"/>
    <property type="match status" value="1"/>
</dbReference>
<protein>
    <submittedName>
        <fullName evidence="12">Rod shape-determining protein RodA</fullName>
    </submittedName>
</protein>
<dbReference type="GO" id="GO:0016757">
    <property type="term" value="F:glycosyltransferase activity"/>
    <property type="evidence" value="ECO:0007669"/>
    <property type="project" value="UniProtKB-KW"/>
</dbReference>
<dbReference type="GO" id="GO:0009252">
    <property type="term" value="P:peptidoglycan biosynthetic process"/>
    <property type="evidence" value="ECO:0007669"/>
    <property type="project" value="UniProtKB-KW"/>
</dbReference>
<dbReference type="AlphaFoldDB" id="A0A2M8ESX4"/>
<feature type="transmembrane region" description="Helical" evidence="11">
    <location>
        <begin position="34"/>
        <end position="53"/>
    </location>
</feature>
<keyword evidence="10" id="KW-0961">Cell wall biogenesis/degradation</keyword>
<name>A0A2M8ESX4_9BACT</name>
<feature type="transmembrane region" description="Helical" evidence="11">
    <location>
        <begin position="97"/>
        <end position="117"/>
    </location>
</feature>
<evidence type="ECO:0000256" key="6">
    <source>
        <dbReference type="ARBA" id="ARBA00022960"/>
    </source>
</evidence>
<keyword evidence="9 11" id="KW-0472">Membrane</keyword>
<feature type="transmembrane region" description="Helical" evidence="11">
    <location>
        <begin position="123"/>
        <end position="143"/>
    </location>
</feature>
<accession>A0A2M8ESX4</accession>
<dbReference type="GO" id="GO:0071555">
    <property type="term" value="P:cell wall organization"/>
    <property type="evidence" value="ECO:0007669"/>
    <property type="project" value="UniProtKB-KW"/>
</dbReference>
<feature type="transmembrane region" description="Helical" evidence="11">
    <location>
        <begin position="288"/>
        <end position="309"/>
    </location>
</feature>
<comment type="caution">
    <text evidence="12">The sequence shown here is derived from an EMBL/GenBank/DDBJ whole genome shotgun (WGS) entry which is preliminary data.</text>
</comment>
<feature type="transmembrane region" description="Helical" evidence="11">
    <location>
        <begin position="321"/>
        <end position="343"/>
    </location>
</feature>
<dbReference type="Proteomes" id="UP000229816">
    <property type="component" value="Unassembled WGS sequence"/>
</dbReference>
<dbReference type="Pfam" id="PF01098">
    <property type="entry name" value="FTSW_RODA_SPOVE"/>
    <property type="match status" value="1"/>
</dbReference>
<organism evidence="12 13">
    <name type="scientific">Candidatus Shapirobacteria bacterium CG_4_9_14_0_2_um_filter_39_11</name>
    <dbReference type="NCBI Taxonomy" id="1974478"/>
    <lineage>
        <taxon>Bacteria</taxon>
        <taxon>Candidatus Shapironibacteriota</taxon>
    </lineage>
</organism>
<keyword evidence="5 11" id="KW-0812">Transmembrane</keyword>
<comment type="subcellular location">
    <subcellularLocation>
        <location evidence="1">Membrane</location>
        <topology evidence="1">Multi-pass membrane protein</topology>
    </subcellularLocation>
</comment>
<feature type="transmembrane region" description="Helical" evidence="11">
    <location>
        <begin position="171"/>
        <end position="190"/>
    </location>
</feature>
<evidence type="ECO:0000256" key="2">
    <source>
        <dbReference type="ARBA" id="ARBA00022475"/>
    </source>
</evidence>
<dbReference type="GO" id="GO:0008360">
    <property type="term" value="P:regulation of cell shape"/>
    <property type="evidence" value="ECO:0007669"/>
    <property type="project" value="UniProtKB-KW"/>
</dbReference>
<evidence type="ECO:0000256" key="5">
    <source>
        <dbReference type="ARBA" id="ARBA00022692"/>
    </source>
</evidence>
<evidence type="ECO:0000256" key="11">
    <source>
        <dbReference type="SAM" id="Phobius"/>
    </source>
</evidence>
<evidence type="ECO:0000256" key="4">
    <source>
        <dbReference type="ARBA" id="ARBA00022679"/>
    </source>
</evidence>
<dbReference type="InterPro" id="IPR011923">
    <property type="entry name" value="RodA/MrdB"/>
</dbReference>
<reference evidence="13" key="1">
    <citation type="submission" date="2017-09" db="EMBL/GenBank/DDBJ databases">
        <title>Depth-based differentiation of microbial function through sediment-hosted aquifers and enrichment of novel symbionts in the deep terrestrial subsurface.</title>
        <authorList>
            <person name="Probst A.J."/>
            <person name="Ladd B."/>
            <person name="Jarett J.K."/>
            <person name="Geller-Mcgrath D.E."/>
            <person name="Sieber C.M.K."/>
            <person name="Emerson J.B."/>
            <person name="Anantharaman K."/>
            <person name="Thomas B.C."/>
            <person name="Malmstrom R."/>
            <person name="Stieglmeier M."/>
            <person name="Klingl A."/>
            <person name="Woyke T."/>
            <person name="Ryan C.M."/>
            <person name="Banfield J.F."/>
        </authorList>
    </citation>
    <scope>NUCLEOTIDE SEQUENCE [LARGE SCALE GENOMIC DNA]</scope>
</reference>
<dbReference type="EMBL" id="PFSF01000026">
    <property type="protein sequence ID" value="PJC28225.1"/>
    <property type="molecule type" value="Genomic_DNA"/>
</dbReference>
<feature type="transmembrane region" description="Helical" evidence="11">
    <location>
        <begin position="148"/>
        <end position="165"/>
    </location>
</feature>
<keyword evidence="2" id="KW-1003">Cell membrane</keyword>
<evidence type="ECO:0000256" key="9">
    <source>
        <dbReference type="ARBA" id="ARBA00023136"/>
    </source>
</evidence>
<evidence type="ECO:0000256" key="1">
    <source>
        <dbReference type="ARBA" id="ARBA00004141"/>
    </source>
</evidence>
<gene>
    <name evidence="12" type="ORF">CO054_01230</name>
</gene>
<evidence type="ECO:0000313" key="13">
    <source>
        <dbReference type="Proteomes" id="UP000229816"/>
    </source>
</evidence>
<feature type="transmembrane region" description="Helical" evidence="11">
    <location>
        <begin position="6"/>
        <end position="27"/>
    </location>
</feature>
<feature type="transmembrane region" description="Helical" evidence="11">
    <location>
        <begin position="250"/>
        <end position="276"/>
    </location>
</feature>
<dbReference type="NCBIfam" id="TIGR02210">
    <property type="entry name" value="rodA_shape"/>
    <property type="match status" value="1"/>
</dbReference>
<dbReference type="GO" id="GO:0005886">
    <property type="term" value="C:plasma membrane"/>
    <property type="evidence" value="ECO:0007669"/>
    <property type="project" value="TreeGrafter"/>
</dbReference>
<feature type="transmembrane region" description="Helical" evidence="11">
    <location>
        <begin position="65"/>
        <end position="85"/>
    </location>
</feature>
<keyword evidence="3" id="KW-0328">Glycosyltransferase</keyword>
<evidence type="ECO:0000256" key="3">
    <source>
        <dbReference type="ARBA" id="ARBA00022676"/>
    </source>
</evidence>
<dbReference type="InterPro" id="IPR001182">
    <property type="entry name" value="FtsW/RodA"/>
</dbReference>
<dbReference type="PANTHER" id="PTHR30474:SF1">
    <property type="entry name" value="PEPTIDOGLYCAN GLYCOSYLTRANSFERASE MRDB"/>
    <property type="match status" value="1"/>
</dbReference>